<gene>
    <name evidence="2" type="primary">A01p010020.1_BraROA</name>
    <name evidence="2" type="ORF">IGI04_000839</name>
</gene>
<dbReference type="InterPro" id="IPR052929">
    <property type="entry name" value="RNase_H-like_EbsB-rel"/>
</dbReference>
<protein>
    <recommendedName>
        <fullName evidence="1">RNase H type-1 domain-containing protein</fullName>
    </recommendedName>
</protein>
<dbReference type="Proteomes" id="UP000823674">
    <property type="component" value="Chromosome A01"/>
</dbReference>
<comment type="caution">
    <text evidence="2">The sequence shown here is derived from an EMBL/GenBank/DDBJ whole genome shotgun (WGS) entry which is preliminary data.</text>
</comment>
<accession>A0ABQ7NQZ2</accession>
<evidence type="ECO:0000259" key="1">
    <source>
        <dbReference type="Pfam" id="PF13456"/>
    </source>
</evidence>
<dbReference type="PANTHER" id="PTHR47074">
    <property type="entry name" value="BNAC02G40300D PROTEIN"/>
    <property type="match status" value="1"/>
</dbReference>
<dbReference type="Pfam" id="PF13456">
    <property type="entry name" value="RVT_3"/>
    <property type="match status" value="1"/>
</dbReference>
<dbReference type="InterPro" id="IPR002156">
    <property type="entry name" value="RNaseH_domain"/>
</dbReference>
<dbReference type="EMBL" id="JADBGQ010000001">
    <property type="protein sequence ID" value="KAG5413272.1"/>
    <property type="molecule type" value="Genomic_DNA"/>
</dbReference>
<sequence>MSKAREKSYMWFLAQEVSSEQARQDSDVEGKAGKKWQPPRSTWMNCNIDFSWSTSLQLGGGAWVLRNSQGVVMLQGRRAFSSCSSQQEAAFVVMQWAVASMSHHRMQKVIFSINDSYVVVRGHLLNLRDGGFWKLCKKLCGGESKKKKEQPIELRRADLIATSVSKELRIRSYVATGGPVWLRHIFDSERSSPSTRRSDRSYGVMRILYRFRLTFCFSSFMANI</sequence>
<organism evidence="2 3">
    <name type="scientific">Brassica rapa subsp. trilocularis</name>
    <dbReference type="NCBI Taxonomy" id="1813537"/>
    <lineage>
        <taxon>Eukaryota</taxon>
        <taxon>Viridiplantae</taxon>
        <taxon>Streptophyta</taxon>
        <taxon>Embryophyta</taxon>
        <taxon>Tracheophyta</taxon>
        <taxon>Spermatophyta</taxon>
        <taxon>Magnoliopsida</taxon>
        <taxon>eudicotyledons</taxon>
        <taxon>Gunneridae</taxon>
        <taxon>Pentapetalae</taxon>
        <taxon>rosids</taxon>
        <taxon>malvids</taxon>
        <taxon>Brassicales</taxon>
        <taxon>Brassicaceae</taxon>
        <taxon>Brassiceae</taxon>
        <taxon>Brassica</taxon>
    </lineage>
</organism>
<proteinExistence type="predicted"/>
<name>A0ABQ7NQZ2_BRACM</name>
<dbReference type="PANTHER" id="PTHR47074:SF49">
    <property type="entry name" value="POLYNUCLEOTIDYL TRANSFERASE, RIBONUCLEASE H-LIKE SUPERFAMILY PROTEIN"/>
    <property type="match status" value="1"/>
</dbReference>
<evidence type="ECO:0000313" key="2">
    <source>
        <dbReference type="EMBL" id="KAG5413272.1"/>
    </source>
</evidence>
<reference evidence="2 3" key="1">
    <citation type="submission" date="2021-03" db="EMBL/GenBank/DDBJ databases">
        <authorList>
            <person name="King G.J."/>
            <person name="Bancroft I."/>
            <person name="Baten A."/>
            <person name="Bloomfield J."/>
            <person name="Borpatragohain P."/>
            <person name="He Z."/>
            <person name="Irish N."/>
            <person name="Irwin J."/>
            <person name="Liu K."/>
            <person name="Mauleon R.P."/>
            <person name="Moore J."/>
            <person name="Morris R."/>
            <person name="Ostergaard L."/>
            <person name="Wang B."/>
            <person name="Wells R."/>
        </authorList>
    </citation>
    <scope>NUCLEOTIDE SEQUENCE [LARGE SCALE GENOMIC DNA]</scope>
    <source>
        <strain evidence="2">R-o-18</strain>
        <tissue evidence="2">Leaf</tissue>
    </source>
</reference>
<feature type="domain" description="RNase H type-1" evidence="1">
    <location>
        <begin position="47"/>
        <end position="120"/>
    </location>
</feature>
<evidence type="ECO:0000313" key="3">
    <source>
        <dbReference type="Proteomes" id="UP000823674"/>
    </source>
</evidence>
<keyword evidence="3" id="KW-1185">Reference proteome</keyword>